<protein>
    <recommendedName>
        <fullName evidence="1">Ribonuclease H1 N-terminal domain-containing protein</fullName>
    </recommendedName>
</protein>
<evidence type="ECO:0000259" key="1">
    <source>
        <dbReference type="Pfam" id="PF01693"/>
    </source>
</evidence>
<dbReference type="InterPro" id="IPR009027">
    <property type="entry name" value="Ribosomal_bL9/RNase_H1_N"/>
</dbReference>
<reference evidence="2 3" key="1">
    <citation type="journal article" date="2024" name="J Genomics">
        <title>Draft genome sequencing and assembly of Favolaschia claudopus CIRM-BRFM 2984 isolated from oak limbs.</title>
        <authorList>
            <person name="Navarro D."/>
            <person name="Drula E."/>
            <person name="Chaduli D."/>
            <person name="Cazenave R."/>
            <person name="Ahrendt S."/>
            <person name="Wang J."/>
            <person name="Lipzen A."/>
            <person name="Daum C."/>
            <person name="Barry K."/>
            <person name="Grigoriev I.V."/>
            <person name="Favel A."/>
            <person name="Rosso M.N."/>
            <person name="Martin F."/>
        </authorList>
    </citation>
    <scope>NUCLEOTIDE SEQUENCE [LARGE SCALE GENOMIC DNA]</scope>
    <source>
        <strain evidence="2 3">CIRM-BRFM 2984</strain>
    </source>
</reference>
<proteinExistence type="predicted"/>
<dbReference type="Proteomes" id="UP001362999">
    <property type="component" value="Unassembled WGS sequence"/>
</dbReference>
<evidence type="ECO:0000313" key="2">
    <source>
        <dbReference type="EMBL" id="KAK7007689.1"/>
    </source>
</evidence>
<dbReference type="SUPFAM" id="SSF55658">
    <property type="entry name" value="L9 N-domain-like"/>
    <property type="match status" value="1"/>
</dbReference>
<dbReference type="AlphaFoldDB" id="A0AAW0AFG5"/>
<dbReference type="EMBL" id="JAWWNJ010000070">
    <property type="protein sequence ID" value="KAK7007689.1"/>
    <property type="molecule type" value="Genomic_DNA"/>
</dbReference>
<accession>A0AAW0AFG5</accession>
<dbReference type="Pfam" id="PF01693">
    <property type="entry name" value="Cauli_VI"/>
    <property type="match status" value="1"/>
</dbReference>
<comment type="caution">
    <text evidence="2">The sequence shown here is derived from an EMBL/GenBank/DDBJ whole genome shotgun (WGS) entry which is preliminary data.</text>
</comment>
<name>A0AAW0AFG5_9AGAR</name>
<organism evidence="2 3">
    <name type="scientific">Favolaschia claudopus</name>
    <dbReference type="NCBI Taxonomy" id="2862362"/>
    <lineage>
        <taxon>Eukaryota</taxon>
        <taxon>Fungi</taxon>
        <taxon>Dikarya</taxon>
        <taxon>Basidiomycota</taxon>
        <taxon>Agaricomycotina</taxon>
        <taxon>Agaricomycetes</taxon>
        <taxon>Agaricomycetidae</taxon>
        <taxon>Agaricales</taxon>
        <taxon>Marasmiineae</taxon>
        <taxon>Mycenaceae</taxon>
        <taxon>Favolaschia</taxon>
    </lineage>
</organism>
<sequence length="139" mass="15247">MWSLYILSSPLVTGISGAIFRGYRTLDEAEAAYEYALDQGWVGDATTEPQSIPSPRPLHLGRTFDINPLHGSDPGDDRWFVVYRGILPGVYRSHLECQLNTLCVSGAVHESVVTKSEALVKYAEAVQRGDVASLPGRQI</sequence>
<gene>
    <name evidence="2" type="ORF">R3P38DRAFT_2792515</name>
</gene>
<evidence type="ECO:0000313" key="3">
    <source>
        <dbReference type="Proteomes" id="UP001362999"/>
    </source>
</evidence>
<dbReference type="InterPro" id="IPR037056">
    <property type="entry name" value="RNase_H1_N_sf"/>
</dbReference>
<feature type="domain" description="Ribonuclease H1 N-terminal" evidence="1">
    <location>
        <begin position="79"/>
        <end position="118"/>
    </location>
</feature>
<dbReference type="Gene3D" id="3.40.970.10">
    <property type="entry name" value="Ribonuclease H1, N-terminal domain"/>
    <property type="match status" value="1"/>
</dbReference>
<dbReference type="InterPro" id="IPR011320">
    <property type="entry name" value="RNase_H1_N"/>
</dbReference>
<keyword evidence="3" id="KW-1185">Reference proteome</keyword>